<dbReference type="AlphaFoldDB" id="A0AAQ4F5X1"/>
<dbReference type="PANTHER" id="PTHR13815:SF7">
    <property type="entry name" value="GOLGIN SUBFAMILY A MEMBER 5"/>
    <property type="match status" value="1"/>
</dbReference>
<dbReference type="EMBL" id="JARKHS020007017">
    <property type="protein sequence ID" value="KAK8782112.1"/>
    <property type="molecule type" value="Genomic_DNA"/>
</dbReference>
<evidence type="ECO:0000256" key="9">
    <source>
        <dbReference type="SAM" id="Phobius"/>
    </source>
</evidence>
<dbReference type="Proteomes" id="UP001321473">
    <property type="component" value="Unassembled WGS sequence"/>
</dbReference>
<evidence type="ECO:0000313" key="10">
    <source>
        <dbReference type="EMBL" id="KAK8782112.1"/>
    </source>
</evidence>
<evidence type="ECO:0000313" key="11">
    <source>
        <dbReference type="Proteomes" id="UP001321473"/>
    </source>
</evidence>
<keyword evidence="3 9" id="KW-1133">Transmembrane helix</keyword>
<feature type="transmembrane region" description="Helical" evidence="9">
    <location>
        <begin position="725"/>
        <end position="745"/>
    </location>
</feature>
<gene>
    <name evidence="10" type="ORF">V5799_016547</name>
</gene>
<feature type="compositionally biased region" description="Low complexity" evidence="8">
    <location>
        <begin position="228"/>
        <end position="240"/>
    </location>
</feature>
<dbReference type="GO" id="GO:0000301">
    <property type="term" value="P:retrograde transport, vesicle recycling within Golgi"/>
    <property type="evidence" value="ECO:0007669"/>
    <property type="project" value="TreeGrafter"/>
</dbReference>
<proteinExistence type="predicted"/>
<feature type="region of interest" description="Disordered" evidence="8">
    <location>
        <begin position="76"/>
        <end position="240"/>
    </location>
</feature>
<feature type="coiled-coil region" evidence="7">
    <location>
        <begin position="493"/>
        <end position="601"/>
    </location>
</feature>
<comment type="subcellular location">
    <subcellularLocation>
        <location evidence="1">Golgi apparatus membrane</location>
        <topology evidence="1">Single-pass type IV membrane protein</topology>
    </subcellularLocation>
</comment>
<accession>A0AAQ4F5X1</accession>
<organism evidence="10 11">
    <name type="scientific">Amblyomma americanum</name>
    <name type="common">Lone star tick</name>
    <dbReference type="NCBI Taxonomy" id="6943"/>
    <lineage>
        <taxon>Eukaryota</taxon>
        <taxon>Metazoa</taxon>
        <taxon>Ecdysozoa</taxon>
        <taxon>Arthropoda</taxon>
        <taxon>Chelicerata</taxon>
        <taxon>Arachnida</taxon>
        <taxon>Acari</taxon>
        <taxon>Parasitiformes</taxon>
        <taxon>Ixodida</taxon>
        <taxon>Ixodoidea</taxon>
        <taxon>Ixodidae</taxon>
        <taxon>Amblyomminae</taxon>
        <taxon>Amblyomma</taxon>
    </lineage>
</organism>
<name>A0AAQ4F5X1_AMBAM</name>
<dbReference type="InterPro" id="IPR019177">
    <property type="entry name" value="Golgin_subfamily_A_member_5"/>
</dbReference>
<evidence type="ECO:0000256" key="1">
    <source>
        <dbReference type="ARBA" id="ARBA00004409"/>
    </source>
</evidence>
<evidence type="ECO:0008006" key="12">
    <source>
        <dbReference type="Google" id="ProtNLM"/>
    </source>
</evidence>
<feature type="coiled-coil region" evidence="7">
    <location>
        <begin position="633"/>
        <end position="660"/>
    </location>
</feature>
<keyword evidence="5 7" id="KW-0175">Coiled coil</keyword>
<evidence type="ECO:0000256" key="4">
    <source>
        <dbReference type="ARBA" id="ARBA00023034"/>
    </source>
</evidence>
<evidence type="ECO:0000256" key="3">
    <source>
        <dbReference type="ARBA" id="ARBA00022989"/>
    </source>
</evidence>
<dbReference type="GO" id="GO:0007030">
    <property type="term" value="P:Golgi organization"/>
    <property type="evidence" value="ECO:0007669"/>
    <property type="project" value="InterPro"/>
</dbReference>
<evidence type="ECO:0000256" key="5">
    <source>
        <dbReference type="ARBA" id="ARBA00023054"/>
    </source>
</evidence>
<evidence type="ECO:0000256" key="8">
    <source>
        <dbReference type="SAM" id="MobiDB-lite"/>
    </source>
</evidence>
<reference evidence="10 11" key="1">
    <citation type="journal article" date="2023" name="Arcadia Sci">
        <title>De novo assembly of a long-read Amblyomma americanum tick genome.</title>
        <authorList>
            <person name="Chou S."/>
            <person name="Poskanzer K.E."/>
            <person name="Rollins M."/>
            <person name="Thuy-Boun P.S."/>
        </authorList>
    </citation>
    <scope>NUCLEOTIDE SEQUENCE [LARGE SCALE GENOMIC DNA]</scope>
    <source>
        <strain evidence="10">F_SG_1</strain>
        <tissue evidence="10">Salivary glands</tissue>
    </source>
</reference>
<keyword evidence="4" id="KW-0333">Golgi apparatus</keyword>
<feature type="coiled-coil region" evidence="7">
    <location>
        <begin position="241"/>
        <end position="391"/>
    </location>
</feature>
<keyword evidence="2 9" id="KW-0812">Transmembrane</keyword>
<protein>
    <recommendedName>
        <fullName evidence="12">Golgin-84</fullName>
    </recommendedName>
</protein>
<dbReference type="Pfam" id="PF09787">
    <property type="entry name" value="Golgin_A5"/>
    <property type="match status" value="1"/>
</dbReference>
<dbReference type="GO" id="GO:0031985">
    <property type="term" value="C:Golgi cisterna"/>
    <property type="evidence" value="ECO:0007669"/>
    <property type="project" value="TreeGrafter"/>
</dbReference>
<sequence>MMWEIWNFNRSSTHPHQVSRDWVKDKEAPRCFSQREAMSWFSDIAGRAEDFLTKVDQTAASALQKPLLPHAKNTFMSYAKSPGRSPQPDASSTAPPPLSSGFSTSTRSSHRGLSLAGTSSSPKPKQAEARTSDEKLLEFLNSPEPAPQAPKRSSSQQRTVPDSSGDAAETSEVSSSTNQDEKTQLEGSIVLTPEVSTSQVEASISATADETGSSSRRASLQHEQLQTAAAPGTGDAAEAAGNGLESENRMLRKEVSTLNQEIASALQRAKNADAEKKHLQNRLDHWSSQVAVTDSAFRELQARERDLTSALEAKDSQLAVLRVRLQEADQELTTKRHLVEDLREENQRLTRDQTDQSQVQSKTVDTLRDKLAQVEEALRKEQESHRLAQAEFMQNRLKMEEEVASLSESLTLTQKQLAEQKTLAKEASSQASSYRCSLELSRQELADYKQKAQRILQSKDKLIASLKDAANTSGSALDGSDADGSRLNASSTVAELEAAVQECEHLRSELRRTQAHADSLTAEMHEQESSLRRELESLQEQQRELLKDVKQERHQRQEAELEARQAAEEITFLKEELRRSKEALQQRLSERECEVEKLRKQIMTKSMSSTSEAELEARLHALTESLIQKQTLVEALSTEKNSLVLQLERLERQLKESQSHSSKPHTAIAGFGQSDEYPRARLPGMFVESPFDGSVTRKVKRAYGVIDSFSIRAGLFLRRYPLARIFILIYMGLMHFWVMIVLLTYEPEIHGPHIKQTAGAISKNLT</sequence>
<dbReference type="GO" id="GO:0000139">
    <property type="term" value="C:Golgi membrane"/>
    <property type="evidence" value="ECO:0007669"/>
    <property type="project" value="UniProtKB-SubCell"/>
</dbReference>
<feature type="compositionally biased region" description="Polar residues" evidence="8">
    <location>
        <begin position="194"/>
        <end position="227"/>
    </location>
</feature>
<keyword evidence="6 9" id="KW-0472">Membrane</keyword>
<evidence type="ECO:0000256" key="7">
    <source>
        <dbReference type="SAM" id="Coils"/>
    </source>
</evidence>
<evidence type="ECO:0000256" key="2">
    <source>
        <dbReference type="ARBA" id="ARBA00022692"/>
    </source>
</evidence>
<feature type="compositionally biased region" description="Polar residues" evidence="8">
    <location>
        <begin position="151"/>
        <end position="162"/>
    </location>
</feature>
<dbReference type="PANTHER" id="PTHR13815">
    <property type="entry name" value="GOLGIN-84"/>
    <property type="match status" value="1"/>
</dbReference>
<comment type="caution">
    <text evidence="10">The sequence shown here is derived from an EMBL/GenBank/DDBJ whole genome shotgun (WGS) entry which is preliminary data.</text>
</comment>
<evidence type="ECO:0000256" key="6">
    <source>
        <dbReference type="ARBA" id="ARBA00023136"/>
    </source>
</evidence>
<keyword evidence="11" id="KW-1185">Reference proteome</keyword>
<feature type="compositionally biased region" description="Basic and acidic residues" evidence="8">
    <location>
        <begin position="125"/>
        <end position="137"/>
    </location>
</feature>